<dbReference type="InterPro" id="IPR037066">
    <property type="entry name" value="Plug_dom_sf"/>
</dbReference>
<dbReference type="SUPFAM" id="SSF56935">
    <property type="entry name" value="Porins"/>
    <property type="match status" value="1"/>
</dbReference>
<evidence type="ECO:0000256" key="8">
    <source>
        <dbReference type="SAM" id="SignalP"/>
    </source>
</evidence>
<dbReference type="NCBIfam" id="TIGR04057">
    <property type="entry name" value="SusC_RagA_signa"/>
    <property type="match status" value="1"/>
</dbReference>
<evidence type="ECO:0000256" key="5">
    <source>
        <dbReference type="ARBA" id="ARBA00023136"/>
    </source>
</evidence>
<reference evidence="10 11" key="1">
    <citation type="submission" date="2020-08" db="EMBL/GenBank/DDBJ databases">
        <title>Genomic Encyclopedia of Type Strains, Phase IV (KMG-IV): sequencing the most valuable type-strain genomes for metagenomic binning, comparative biology and taxonomic classification.</title>
        <authorList>
            <person name="Goeker M."/>
        </authorList>
    </citation>
    <scope>NUCLEOTIDE SEQUENCE [LARGE SCALE GENOMIC DNA]</scope>
    <source>
        <strain evidence="10 11">DSM 105074</strain>
    </source>
</reference>
<evidence type="ECO:0000313" key="10">
    <source>
        <dbReference type="EMBL" id="MBB5283733.1"/>
    </source>
</evidence>
<dbReference type="Gene3D" id="2.60.40.1120">
    <property type="entry name" value="Carboxypeptidase-like, regulatory domain"/>
    <property type="match status" value="1"/>
</dbReference>
<comment type="caution">
    <text evidence="10">The sequence shown here is derived from an EMBL/GenBank/DDBJ whole genome shotgun (WGS) entry which is preliminary data.</text>
</comment>
<dbReference type="EMBL" id="JACHGF010000002">
    <property type="protein sequence ID" value="MBB5283733.1"/>
    <property type="molecule type" value="Genomic_DNA"/>
</dbReference>
<evidence type="ECO:0000256" key="3">
    <source>
        <dbReference type="ARBA" id="ARBA00022452"/>
    </source>
</evidence>
<accession>A0A840TR72</accession>
<keyword evidence="11" id="KW-1185">Reference proteome</keyword>
<dbReference type="InterPro" id="IPR023997">
    <property type="entry name" value="TonB-dep_OMP_SusC/RagA_CS"/>
</dbReference>
<evidence type="ECO:0000256" key="4">
    <source>
        <dbReference type="ARBA" id="ARBA00022692"/>
    </source>
</evidence>
<comment type="similarity">
    <text evidence="7">Belongs to the TonB-dependent receptor family.</text>
</comment>
<organism evidence="10 11">
    <name type="scientific">Rhabdobacter roseus</name>
    <dbReference type="NCBI Taxonomy" id="1655419"/>
    <lineage>
        <taxon>Bacteria</taxon>
        <taxon>Pseudomonadati</taxon>
        <taxon>Bacteroidota</taxon>
        <taxon>Cytophagia</taxon>
        <taxon>Cytophagales</taxon>
        <taxon>Cytophagaceae</taxon>
        <taxon>Rhabdobacter</taxon>
    </lineage>
</organism>
<gene>
    <name evidence="10" type="ORF">HNQ92_001859</name>
</gene>
<dbReference type="InterPro" id="IPR012910">
    <property type="entry name" value="Plug_dom"/>
</dbReference>
<dbReference type="Pfam" id="PF07715">
    <property type="entry name" value="Plug"/>
    <property type="match status" value="1"/>
</dbReference>
<protein>
    <submittedName>
        <fullName evidence="10">TonB-linked SusC/RagA family outer membrane protein</fullName>
    </submittedName>
</protein>
<proteinExistence type="inferred from homology"/>
<dbReference type="InterPro" id="IPR008969">
    <property type="entry name" value="CarboxyPept-like_regulatory"/>
</dbReference>
<keyword evidence="5 7" id="KW-0472">Membrane</keyword>
<feature type="chain" id="PRO_5032810459" evidence="8">
    <location>
        <begin position="21"/>
        <end position="1006"/>
    </location>
</feature>
<dbReference type="Pfam" id="PF13715">
    <property type="entry name" value="CarbopepD_reg_2"/>
    <property type="match status" value="1"/>
</dbReference>
<keyword evidence="4 7" id="KW-0812">Transmembrane</keyword>
<dbReference type="SUPFAM" id="SSF49464">
    <property type="entry name" value="Carboxypeptidase regulatory domain-like"/>
    <property type="match status" value="1"/>
</dbReference>
<sequence length="1006" mass="111495">MKKLFLMLLLGWIMLPSVNAQQTRTLRGTITDAASGEALPGVSLIVQGTQTGTSTDASGAYSLSLPAGATTLVVSYVGYVSQTLEIGTQSTLNLSLEADTKALEEVVVVGYGTVKKTDLTGSVATLDPAQITKRGALNPMEAVQGQVAGVDISNSTGRAGAGFRIQIRGQQSLSGGNPLYVVDGVITGGIDFLNPQDIERIDILKDASSTAIYGSRGAYGVVLVTTKQGSSVKQKAVVSYDGYVGVRQAARMPDFMDGDTWWNFRQDAYITPALLQNQSYNQNIGNNTNSDELRRRVAEKDYTFWPDLFIQNGSQVNHWITASGMSNKMGYTFGAGYQHEKGNIVHEEYKRYNFKASINHALNERWTAGTTFNLSVVDQEMGSNNAMLNAFRMPPLLKPTGTATGELIIQPGKDLPYIDMTSSVNPLFEMENSLNDTRTYYAIGNVFLQYAPVEGLSFKTTFAPRFKYEKNGQMQGTNTEGRINLLPAASISNTESFSYVWDNQVTFNKSIKEHNFNVMGLYSLNLFRDETNGLSAIDLPFNSGYHNLGTAPPDKQRSTSYFQQSTIMSYALRANYGWRDKYLLTVSTRWDGASVLAEGHKWATFPSAALAWRISEEEFMSGVRFVNSLKLRLSYGVTGNNTGVRPYDTQIRANTNTLYDFGGTIAGGTAPSGVVNRRLTWEKTNEVNAGLDYDLFKGRVSGTIDYYDKVTNGILLNRNLPLETGWGSLADNIGKVRNAGVEFSLTTLNVSTPNFTWQTSLNFSRNRNEILSLVDKNDDVGNKWFIGQPVRVNYTYVFDGIWQENQRELATTFGQLPGQVRVRDINNDGKITPLDRQIIGNPFPDWTGGLSTTLTFWNFDFSASLFARQGVQVFSPFHEEFLHLGDRGRAKLNVEWYMAENNVTPTRYSNQYPQPNNMGNFWRGTEGVGSYQDASFVKIKNLTLGYTFPTGMLEKVRISSLRLYSNVLNPFVFSKFTGFDPEWADASYANGGVSFVTYQFGVNVKF</sequence>
<feature type="signal peptide" evidence="8">
    <location>
        <begin position="1"/>
        <end position="20"/>
    </location>
</feature>
<feature type="domain" description="TonB-dependent receptor plug" evidence="9">
    <location>
        <begin position="116"/>
        <end position="221"/>
    </location>
</feature>
<dbReference type="Gene3D" id="2.40.170.20">
    <property type="entry name" value="TonB-dependent receptor, beta-barrel domain"/>
    <property type="match status" value="1"/>
</dbReference>
<name>A0A840TR72_9BACT</name>
<dbReference type="PROSITE" id="PS52016">
    <property type="entry name" value="TONB_DEPENDENT_REC_3"/>
    <property type="match status" value="1"/>
</dbReference>
<dbReference type="Gene3D" id="2.170.130.10">
    <property type="entry name" value="TonB-dependent receptor, plug domain"/>
    <property type="match status" value="1"/>
</dbReference>
<comment type="subcellular location">
    <subcellularLocation>
        <location evidence="1 7">Cell outer membrane</location>
        <topology evidence="1 7">Multi-pass membrane protein</topology>
    </subcellularLocation>
</comment>
<evidence type="ECO:0000256" key="7">
    <source>
        <dbReference type="PROSITE-ProRule" id="PRU01360"/>
    </source>
</evidence>
<evidence type="ECO:0000259" key="9">
    <source>
        <dbReference type="Pfam" id="PF07715"/>
    </source>
</evidence>
<dbReference type="InterPro" id="IPR039426">
    <property type="entry name" value="TonB-dep_rcpt-like"/>
</dbReference>
<keyword evidence="2 7" id="KW-0813">Transport</keyword>
<dbReference type="InterPro" id="IPR023996">
    <property type="entry name" value="TonB-dep_OMP_SusC/RagA"/>
</dbReference>
<dbReference type="NCBIfam" id="TIGR04056">
    <property type="entry name" value="OMP_RagA_SusC"/>
    <property type="match status" value="1"/>
</dbReference>
<dbReference type="RefSeq" id="WP_184173380.1">
    <property type="nucleotide sequence ID" value="NZ_JACHGF010000002.1"/>
</dbReference>
<dbReference type="AlphaFoldDB" id="A0A840TR72"/>
<dbReference type="InterPro" id="IPR036942">
    <property type="entry name" value="Beta-barrel_TonB_sf"/>
</dbReference>
<keyword evidence="3 7" id="KW-1134">Transmembrane beta strand</keyword>
<keyword evidence="6 7" id="KW-0998">Cell outer membrane</keyword>
<evidence type="ECO:0000256" key="2">
    <source>
        <dbReference type="ARBA" id="ARBA00022448"/>
    </source>
</evidence>
<keyword evidence="8" id="KW-0732">Signal</keyword>
<evidence type="ECO:0000256" key="1">
    <source>
        <dbReference type="ARBA" id="ARBA00004571"/>
    </source>
</evidence>
<evidence type="ECO:0000313" key="11">
    <source>
        <dbReference type="Proteomes" id="UP000557307"/>
    </source>
</evidence>
<evidence type="ECO:0000256" key="6">
    <source>
        <dbReference type="ARBA" id="ARBA00023237"/>
    </source>
</evidence>
<dbReference type="GO" id="GO:0009279">
    <property type="term" value="C:cell outer membrane"/>
    <property type="evidence" value="ECO:0007669"/>
    <property type="project" value="UniProtKB-SubCell"/>
</dbReference>
<dbReference type="Proteomes" id="UP000557307">
    <property type="component" value="Unassembled WGS sequence"/>
</dbReference>